<feature type="binding site" evidence="8">
    <location>
        <begin position="157"/>
        <end position="162"/>
    </location>
    <ligand>
        <name>NADP(+)</name>
        <dbReference type="ChEBI" id="CHEBI:58349"/>
    </ligand>
</feature>
<feature type="active site" description="Proton acceptor" evidence="8">
    <location>
        <position position="72"/>
    </location>
</feature>
<dbReference type="Pfam" id="PF18317">
    <property type="entry name" value="SDH_C"/>
    <property type="match status" value="1"/>
</dbReference>
<gene>
    <name evidence="8" type="primary">aroE</name>
    <name evidence="12" type="ORF">ACFQNG_05840</name>
</gene>
<keyword evidence="4 8" id="KW-0521">NADP</keyword>
<keyword evidence="3 8" id="KW-0028">Amino-acid biosynthesis</keyword>
<dbReference type="EC" id="1.1.1.25" evidence="2 8"/>
<dbReference type="NCBIfam" id="TIGR00507">
    <property type="entry name" value="aroE"/>
    <property type="match status" value="1"/>
</dbReference>
<feature type="domain" description="Quinate/shikimate 5-dehydrogenase/glutamyl-tRNA reductase" evidence="9">
    <location>
        <begin position="123"/>
        <end position="199"/>
    </location>
</feature>
<evidence type="ECO:0000256" key="2">
    <source>
        <dbReference type="ARBA" id="ARBA00012962"/>
    </source>
</evidence>
<comment type="caution">
    <text evidence="12">The sequence shown here is derived from an EMBL/GenBank/DDBJ whole genome shotgun (WGS) entry which is preliminary data.</text>
</comment>
<feature type="binding site" evidence="8">
    <location>
        <begin position="133"/>
        <end position="137"/>
    </location>
    <ligand>
        <name>NADP(+)</name>
        <dbReference type="ChEBI" id="CHEBI:58349"/>
    </ligand>
</feature>
<feature type="binding site" evidence="8">
    <location>
        <position position="225"/>
    </location>
    <ligand>
        <name>NADP(+)</name>
        <dbReference type="ChEBI" id="CHEBI:58349"/>
    </ligand>
</feature>
<evidence type="ECO:0000313" key="12">
    <source>
        <dbReference type="EMBL" id="MFC7440667.1"/>
    </source>
</evidence>
<dbReference type="SUPFAM" id="SSF51735">
    <property type="entry name" value="NAD(P)-binding Rossmann-fold domains"/>
    <property type="match status" value="1"/>
</dbReference>
<feature type="binding site" evidence="8">
    <location>
        <position position="93"/>
    </location>
    <ligand>
        <name>shikimate</name>
        <dbReference type="ChEBI" id="CHEBI:36208"/>
    </ligand>
</feature>
<feature type="binding site" evidence="8">
    <location>
        <position position="248"/>
    </location>
    <ligand>
        <name>NADP(+)</name>
        <dbReference type="ChEBI" id="CHEBI:58349"/>
    </ligand>
</feature>
<protein>
    <recommendedName>
        <fullName evidence="2 8">Shikimate dehydrogenase (NADP(+))</fullName>
        <shortName evidence="8">SDH</shortName>
        <ecNumber evidence="2 8">1.1.1.25</ecNumber>
    </recommendedName>
</protein>
<dbReference type="InterPro" id="IPR041121">
    <property type="entry name" value="SDH_C"/>
</dbReference>
<feature type="binding site" evidence="8">
    <location>
        <position position="84"/>
    </location>
    <ligand>
        <name>NADP(+)</name>
        <dbReference type="ChEBI" id="CHEBI:58349"/>
    </ligand>
</feature>
<dbReference type="PANTHER" id="PTHR21089:SF1">
    <property type="entry name" value="BIFUNCTIONAL 3-DEHYDROQUINATE DEHYDRATASE_SHIKIMATE DEHYDROGENASE, CHLOROPLASTIC"/>
    <property type="match status" value="1"/>
</dbReference>
<dbReference type="Gene3D" id="3.40.50.10860">
    <property type="entry name" value="Leucine Dehydrogenase, chain A, domain 1"/>
    <property type="match status" value="1"/>
</dbReference>
<keyword evidence="5 8" id="KW-0560">Oxidoreductase</keyword>
<dbReference type="InterPro" id="IPR046346">
    <property type="entry name" value="Aminoacid_DH-like_N_sf"/>
</dbReference>
<evidence type="ECO:0000259" key="11">
    <source>
        <dbReference type="Pfam" id="PF18317"/>
    </source>
</evidence>
<dbReference type="EMBL" id="JBHTBW010000015">
    <property type="protein sequence ID" value="MFC7440667.1"/>
    <property type="molecule type" value="Genomic_DNA"/>
</dbReference>
<dbReference type="Proteomes" id="UP001596500">
    <property type="component" value="Unassembled WGS sequence"/>
</dbReference>
<dbReference type="Gene3D" id="3.40.50.720">
    <property type="entry name" value="NAD(P)-binding Rossmann-like Domain"/>
    <property type="match status" value="1"/>
</dbReference>
<evidence type="ECO:0000256" key="5">
    <source>
        <dbReference type="ARBA" id="ARBA00023002"/>
    </source>
</evidence>
<dbReference type="InterPro" id="IPR006151">
    <property type="entry name" value="Shikm_DH/Glu-tRNA_Rdtase"/>
</dbReference>
<comment type="pathway">
    <text evidence="1 8">Metabolic intermediate biosynthesis; chorismate biosynthesis; chorismate from D-erythrose 4-phosphate and phosphoenolpyruvate: step 4/7.</text>
</comment>
<evidence type="ECO:0000256" key="8">
    <source>
        <dbReference type="HAMAP-Rule" id="MF_00222"/>
    </source>
</evidence>
<dbReference type="HAMAP" id="MF_00222">
    <property type="entry name" value="Shikimate_DH_AroE"/>
    <property type="match status" value="1"/>
</dbReference>
<dbReference type="InterPro" id="IPR011342">
    <property type="entry name" value="Shikimate_DH"/>
</dbReference>
<dbReference type="Pfam" id="PF01488">
    <property type="entry name" value="Shikimate_DH"/>
    <property type="match status" value="1"/>
</dbReference>
<feature type="domain" description="Shikimate dehydrogenase substrate binding N-terminal" evidence="10">
    <location>
        <begin position="13"/>
        <end position="95"/>
    </location>
</feature>
<evidence type="ECO:0000256" key="6">
    <source>
        <dbReference type="ARBA" id="ARBA00023141"/>
    </source>
</evidence>
<evidence type="ECO:0000313" key="13">
    <source>
        <dbReference type="Proteomes" id="UP001596500"/>
    </source>
</evidence>
<organism evidence="12 13">
    <name type="scientific">Laceyella putida</name>
    <dbReference type="NCBI Taxonomy" id="110101"/>
    <lineage>
        <taxon>Bacteria</taxon>
        <taxon>Bacillati</taxon>
        <taxon>Bacillota</taxon>
        <taxon>Bacilli</taxon>
        <taxon>Bacillales</taxon>
        <taxon>Thermoactinomycetaceae</taxon>
        <taxon>Laceyella</taxon>
    </lineage>
</organism>
<dbReference type="NCBIfam" id="NF001314">
    <property type="entry name" value="PRK00258.2-2"/>
    <property type="match status" value="1"/>
</dbReference>
<evidence type="ECO:0000256" key="3">
    <source>
        <dbReference type="ARBA" id="ARBA00022605"/>
    </source>
</evidence>
<keyword evidence="6 8" id="KW-0057">Aromatic amino acid biosynthesis</keyword>
<proteinExistence type="inferred from homology"/>
<feature type="binding site" evidence="8">
    <location>
        <begin position="21"/>
        <end position="23"/>
    </location>
    <ligand>
        <name>shikimate</name>
        <dbReference type="ChEBI" id="CHEBI:36208"/>
    </ligand>
</feature>
<comment type="function">
    <text evidence="8">Involved in the biosynthesis of the chorismate, which leads to the biosynthesis of aromatic amino acids. Catalyzes the reversible NADPH linked reduction of 3-dehydroshikimate (DHSA) to yield shikimate (SA).</text>
</comment>
<dbReference type="InterPro" id="IPR036291">
    <property type="entry name" value="NAD(P)-bd_dom_sf"/>
</dbReference>
<comment type="similarity">
    <text evidence="8">Belongs to the shikimate dehydrogenase family.</text>
</comment>
<feature type="binding site" evidence="8">
    <location>
        <position position="68"/>
    </location>
    <ligand>
        <name>shikimate</name>
        <dbReference type="ChEBI" id="CHEBI:36208"/>
    </ligand>
</feature>
<feature type="binding site" evidence="8">
    <location>
        <position position="255"/>
    </location>
    <ligand>
        <name>shikimate</name>
        <dbReference type="ChEBI" id="CHEBI:36208"/>
    </ligand>
</feature>
<dbReference type="RefSeq" id="WP_379863945.1">
    <property type="nucleotide sequence ID" value="NZ_JBHTBW010000015.1"/>
</dbReference>
<evidence type="ECO:0000259" key="10">
    <source>
        <dbReference type="Pfam" id="PF08501"/>
    </source>
</evidence>
<evidence type="ECO:0000256" key="1">
    <source>
        <dbReference type="ARBA" id="ARBA00004871"/>
    </source>
</evidence>
<comment type="catalytic activity">
    <reaction evidence="7 8">
        <text>shikimate + NADP(+) = 3-dehydroshikimate + NADPH + H(+)</text>
        <dbReference type="Rhea" id="RHEA:17737"/>
        <dbReference type="ChEBI" id="CHEBI:15378"/>
        <dbReference type="ChEBI" id="CHEBI:16630"/>
        <dbReference type="ChEBI" id="CHEBI:36208"/>
        <dbReference type="ChEBI" id="CHEBI:57783"/>
        <dbReference type="ChEBI" id="CHEBI:58349"/>
        <dbReference type="EC" id="1.1.1.25"/>
    </reaction>
</comment>
<dbReference type="InterPro" id="IPR013708">
    <property type="entry name" value="Shikimate_DH-bd_N"/>
</dbReference>
<dbReference type="NCBIfam" id="NF001319">
    <property type="entry name" value="PRK00258.3-3"/>
    <property type="match status" value="1"/>
</dbReference>
<reference evidence="13" key="1">
    <citation type="journal article" date="2019" name="Int. J. Syst. Evol. Microbiol.">
        <title>The Global Catalogue of Microorganisms (GCM) 10K type strain sequencing project: providing services to taxonomists for standard genome sequencing and annotation.</title>
        <authorList>
            <consortium name="The Broad Institute Genomics Platform"/>
            <consortium name="The Broad Institute Genome Sequencing Center for Infectious Disease"/>
            <person name="Wu L."/>
            <person name="Ma J."/>
        </authorList>
    </citation>
    <scope>NUCLEOTIDE SEQUENCE [LARGE SCALE GENOMIC DNA]</scope>
    <source>
        <strain evidence="13">CGMCC 1.12942</strain>
    </source>
</reference>
<keyword evidence="13" id="KW-1185">Reference proteome</keyword>
<dbReference type="SUPFAM" id="SSF53223">
    <property type="entry name" value="Aminoacid dehydrogenase-like, N-terminal domain"/>
    <property type="match status" value="1"/>
</dbReference>
<dbReference type="PANTHER" id="PTHR21089">
    <property type="entry name" value="SHIKIMATE DEHYDROGENASE"/>
    <property type="match status" value="1"/>
</dbReference>
<feature type="binding site" evidence="8">
    <location>
        <position position="108"/>
    </location>
    <ligand>
        <name>shikimate</name>
        <dbReference type="ChEBI" id="CHEBI:36208"/>
    </ligand>
</feature>
<evidence type="ECO:0000259" key="9">
    <source>
        <dbReference type="Pfam" id="PF01488"/>
    </source>
</evidence>
<accession>A0ABW2RI13</accession>
<sequence>MRSIDSHTGLLGLIGDPVNHSKSPDMMNAALAEMGAPYVYLAFRVVPTELKEAIQGFKALDVQGWNVTIPHKVAIMEYLDGLDETAREIGAVNTVVKQDGKWIGYNTDGAGYLRSLQEQHSLPLTEQRVVILGAGGAARAVGYALAAAGVSSIAIANRTIVKAEELAHHLSRHTQTKAVAMADCQSEIKKATLIINTTSVGMVPDTEATPIPVEWLNADQLVSDLVYHPRMTTLLQAAEAKGAAIHTGEGMLLHQAALALELWLDAPAPVGVMRQVLEVALTGKRE</sequence>
<name>A0ABW2RI13_9BACL</name>
<comment type="subunit">
    <text evidence="8">Homodimer.</text>
</comment>
<evidence type="ECO:0000256" key="7">
    <source>
        <dbReference type="ARBA" id="ARBA00049442"/>
    </source>
</evidence>
<feature type="domain" description="SDH C-terminal" evidence="11">
    <location>
        <begin position="248"/>
        <end position="278"/>
    </location>
</feature>
<dbReference type="GO" id="GO:0004764">
    <property type="term" value="F:shikimate 3-dehydrogenase (NADP+) activity"/>
    <property type="evidence" value="ECO:0007669"/>
    <property type="project" value="UniProtKB-EC"/>
</dbReference>
<dbReference type="Pfam" id="PF08501">
    <property type="entry name" value="Shikimate_dh_N"/>
    <property type="match status" value="1"/>
</dbReference>
<evidence type="ECO:0000256" key="4">
    <source>
        <dbReference type="ARBA" id="ARBA00022857"/>
    </source>
</evidence>
<dbReference type="CDD" id="cd01065">
    <property type="entry name" value="NAD_bind_Shikimate_DH"/>
    <property type="match status" value="1"/>
</dbReference>
<dbReference type="InterPro" id="IPR022893">
    <property type="entry name" value="Shikimate_DH_fam"/>
</dbReference>
<feature type="binding site" evidence="8">
    <location>
        <position position="227"/>
    </location>
    <ligand>
        <name>shikimate</name>
        <dbReference type="ChEBI" id="CHEBI:36208"/>
    </ligand>
</feature>